<gene>
    <name evidence="1" type="ORF">K8N75_06510</name>
</gene>
<dbReference type="RefSeq" id="WP_223791285.1">
    <property type="nucleotide sequence ID" value="NZ_JAIOUQ010000007.1"/>
</dbReference>
<dbReference type="Proteomes" id="UP000825933">
    <property type="component" value="Unassembled WGS sequence"/>
</dbReference>
<dbReference type="PANTHER" id="PTHR40696:SF1">
    <property type="entry name" value="DUF371 DOMAIN-CONTAINING PROTEIN"/>
    <property type="match status" value="1"/>
</dbReference>
<dbReference type="PANTHER" id="PTHR40696">
    <property type="entry name" value="DUF371 FAMILY PROTEIN"/>
    <property type="match status" value="1"/>
</dbReference>
<dbReference type="EMBL" id="JAIOUQ010000007">
    <property type="protein sequence ID" value="MBZ2165690.1"/>
    <property type="molecule type" value="Genomic_DNA"/>
</dbReference>
<dbReference type="InterPro" id="IPR007171">
    <property type="entry name" value="DUF371"/>
</dbReference>
<sequence>MEYTFIVTGHPNVTSKHKTTLEVTKDTEIGKTADCIIGVKSKVSMGDIPKKILDAIKNEDTLIILRLETENAIDEIKGYGHPELTLDHPTDIVTRKSSFKCSRTLMINADKAACDLNNELIDDLKKSKPLKVTIIV</sequence>
<organism evidence="1 2">
    <name type="scientific">Methanobacterium spitsbergense</name>
    <dbReference type="NCBI Taxonomy" id="2874285"/>
    <lineage>
        <taxon>Archaea</taxon>
        <taxon>Methanobacteriati</taxon>
        <taxon>Methanobacteriota</taxon>
        <taxon>Methanomada group</taxon>
        <taxon>Methanobacteria</taxon>
        <taxon>Methanobacteriales</taxon>
        <taxon>Methanobacteriaceae</taxon>
        <taxon>Methanobacterium</taxon>
    </lineage>
</organism>
<evidence type="ECO:0000313" key="1">
    <source>
        <dbReference type="EMBL" id="MBZ2165690.1"/>
    </source>
</evidence>
<keyword evidence="2" id="KW-1185">Reference proteome</keyword>
<name>A0A8T5UWZ8_9EURY</name>
<evidence type="ECO:0000313" key="2">
    <source>
        <dbReference type="Proteomes" id="UP000825933"/>
    </source>
</evidence>
<dbReference type="Gene3D" id="2.60.120.630">
    <property type="entry name" value="mth639 domain like"/>
    <property type="match status" value="1"/>
</dbReference>
<dbReference type="InterPro" id="IPR023131">
    <property type="entry name" value="Mth639-like_dom_sf"/>
</dbReference>
<dbReference type="AlphaFoldDB" id="A0A8T5UWZ8"/>
<dbReference type="Pfam" id="PF04027">
    <property type="entry name" value="DUF371"/>
    <property type="match status" value="1"/>
</dbReference>
<comment type="caution">
    <text evidence="1">The sequence shown here is derived from an EMBL/GenBank/DDBJ whole genome shotgun (WGS) entry which is preliminary data.</text>
</comment>
<accession>A0A8T5UWZ8</accession>
<reference evidence="2" key="1">
    <citation type="journal article" date="2022" name="Microbiol. Resour. Announc.">
        <title>Draft Genome Sequence of a Methanogenic Archaeon from West Spitsbergen Permafrost.</title>
        <authorList>
            <person name="Trubitsyn V."/>
            <person name="Rivkina E."/>
            <person name="Shcherbakova V."/>
        </authorList>
    </citation>
    <scope>NUCLEOTIDE SEQUENCE [LARGE SCALE GENOMIC DNA]</scope>
    <source>
        <strain evidence="2">VT</strain>
    </source>
</reference>
<protein>
    <submittedName>
        <fullName evidence="1">DUF371 domain-containing protein</fullName>
    </submittedName>
</protein>
<proteinExistence type="predicted"/>